<dbReference type="Proteomes" id="UP001462640">
    <property type="component" value="Unassembled WGS sequence"/>
</dbReference>
<feature type="domain" description="SoxA A3" evidence="3">
    <location>
        <begin position="380"/>
        <end position="456"/>
    </location>
</feature>
<dbReference type="InterPro" id="IPR041117">
    <property type="entry name" value="SoxA_A3"/>
</dbReference>
<dbReference type="InterPro" id="IPR023753">
    <property type="entry name" value="FAD/NAD-binding_dom"/>
</dbReference>
<dbReference type="InterPro" id="IPR051691">
    <property type="entry name" value="Metab_Enz_Cyan_OpOx_G3PDH"/>
</dbReference>
<dbReference type="Pfam" id="PF07992">
    <property type="entry name" value="Pyr_redox_2"/>
    <property type="match status" value="1"/>
</dbReference>
<keyword evidence="5" id="KW-1185">Reference proteome</keyword>
<accession>A0ABV0GKQ3</accession>
<sequence length="469" mass="49238">MTVPFYDIAVIGAGPAGISAATTAADLGLKVLLLDEQAQAGGQIYRNVANASQAVMGILGSAYSYGRVLTSRLAVSNVECLFGALVWDVDEALTLAVQQAGRSFKVRAGHLIIATGAVERASPMPGWTLPGVMNAGAAQIAMKSSAAIPSGKVVLAGGGPLLLLVASQLQKAGANVAGLVETSPGGNRWQAARHLPAALGAWDYLAKGASMVRHLRKARVPWFKEATELRAEGVERATALAFTSKGRGHRLEADLVLVHHGVVPNTQLTRLLRLEHDWNPVQLAWSVRTDPWGATSRAGVSVAGDGVAIAGALAAEHAGAIAALGAAQVRGFVSVAERDQRARPHQQALARELLVRPLLDTLYRPPSWLQQPADDTLVCRCEEVSAGRIREMAQLGCHGPNQMKFMSRCGMGPCQGRVCGLAVTQILADALGKPPQEIGAYRIRTPLKPIPLASLANIATAEDVSTPQP</sequence>
<feature type="domain" description="FAD/NAD(P)-binding" evidence="2">
    <location>
        <begin position="6"/>
        <end position="312"/>
    </location>
</feature>
<dbReference type="RefSeq" id="WP_347613210.1">
    <property type="nucleotide sequence ID" value="NZ_JBDPZC010000016.1"/>
</dbReference>
<comment type="caution">
    <text evidence="4">The sequence shown here is derived from an EMBL/GenBank/DDBJ whole genome shotgun (WGS) entry which is preliminary data.</text>
</comment>
<dbReference type="InterPro" id="IPR017224">
    <property type="entry name" value="Opine_Oxase_asu/HCN_bsu"/>
</dbReference>
<evidence type="ECO:0000313" key="4">
    <source>
        <dbReference type="EMBL" id="MEO3715639.1"/>
    </source>
</evidence>
<evidence type="ECO:0000256" key="1">
    <source>
        <dbReference type="ARBA" id="ARBA00023002"/>
    </source>
</evidence>
<dbReference type="InterPro" id="IPR036188">
    <property type="entry name" value="FAD/NAD-bd_sf"/>
</dbReference>
<dbReference type="PIRSF" id="PIRSF037495">
    <property type="entry name" value="Opine_OX_OoxA/HcnB"/>
    <property type="match status" value="1"/>
</dbReference>
<evidence type="ECO:0000313" key="5">
    <source>
        <dbReference type="Proteomes" id="UP001462640"/>
    </source>
</evidence>
<dbReference type="InterPro" id="IPR041854">
    <property type="entry name" value="BFD-like_2Fe2S-bd_dom_sf"/>
</dbReference>
<dbReference type="Gene3D" id="3.50.50.60">
    <property type="entry name" value="FAD/NAD(P)-binding domain"/>
    <property type="match status" value="2"/>
</dbReference>
<dbReference type="CDD" id="cd19946">
    <property type="entry name" value="GlpA-like_Fer2_BFD-like"/>
    <property type="match status" value="1"/>
</dbReference>
<evidence type="ECO:0000259" key="2">
    <source>
        <dbReference type="Pfam" id="PF07992"/>
    </source>
</evidence>
<protein>
    <submittedName>
        <fullName evidence="4">NAD(P)/FAD-dependent oxidoreductase</fullName>
    </submittedName>
</protein>
<dbReference type="PANTHER" id="PTHR42949:SF3">
    <property type="entry name" value="ANAEROBIC GLYCEROL-3-PHOSPHATE DEHYDROGENASE SUBUNIT B"/>
    <property type="match status" value="1"/>
</dbReference>
<dbReference type="PRINTS" id="PR00411">
    <property type="entry name" value="PNDRDTASEI"/>
</dbReference>
<dbReference type="PANTHER" id="PTHR42949">
    <property type="entry name" value="ANAEROBIC GLYCEROL-3-PHOSPHATE DEHYDROGENASE SUBUNIT B"/>
    <property type="match status" value="1"/>
</dbReference>
<dbReference type="SUPFAM" id="SSF51905">
    <property type="entry name" value="FAD/NAD(P)-binding domain"/>
    <property type="match status" value="1"/>
</dbReference>
<organism evidence="4 5">
    <name type="scientific">Roseateles flavus</name>
    <dbReference type="NCBI Taxonomy" id="3149041"/>
    <lineage>
        <taxon>Bacteria</taxon>
        <taxon>Pseudomonadati</taxon>
        <taxon>Pseudomonadota</taxon>
        <taxon>Betaproteobacteria</taxon>
        <taxon>Burkholderiales</taxon>
        <taxon>Sphaerotilaceae</taxon>
        <taxon>Roseateles</taxon>
    </lineage>
</organism>
<evidence type="ECO:0000259" key="3">
    <source>
        <dbReference type="Pfam" id="PF17806"/>
    </source>
</evidence>
<gene>
    <name evidence="4" type="ORF">ABDJ40_22935</name>
</gene>
<keyword evidence="1" id="KW-0560">Oxidoreductase</keyword>
<dbReference type="Pfam" id="PF17806">
    <property type="entry name" value="SO_alpha_A3"/>
    <property type="match status" value="1"/>
</dbReference>
<proteinExistence type="predicted"/>
<dbReference type="PRINTS" id="PR00368">
    <property type="entry name" value="FADPNR"/>
</dbReference>
<reference evidence="4 5" key="1">
    <citation type="submission" date="2024-05" db="EMBL/GenBank/DDBJ databases">
        <title>Roseateles sp. 2.12 16S ribosomal RNA gene Genome sequencing and assembly.</title>
        <authorList>
            <person name="Woo H."/>
        </authorList>
    </citation>
    <scope>NUCLEOTIDE SEQUENCE [LARGE SCALE GENOMIC DNA]</scope>
    <source>
        <strain evidence="4 5">2.12</strain>
    </source>
</reference>
<dbReference type="Gene3D" id="1.10.10.1100">
    <property type="entry name" value="BFD-like [2Fe-2S]-binding domain"/>
    <property type="match status" value="1"/>
</dbReference>
<name>A0ABV0GKQ3_9BURK</name>
<dbReference type="EMBL" id="JBDPZC010000016">
    <property type="protein sequence ID" value="MEO3715639.1"/>
    <property type="molecule type" value="Genomic_DNA"/>
</dbReference>